<dbReference type="AlphaFoldDB" id="Q1YMS6"/>
<organism evidence="2 3">
    <name type="scientific">Aurantimonas manganoxydans (strain ATCC BAA-1229 / DSM 21871 / SI85-9A1)</name>
    <dbReference type="NCBI Taxonomy" id="287752"/>
    <lineage>
        <taxon>Bacteria</taxon>
        <taxon>Pseudomonadati</taxon>
        <taxon>Pseudomonadota</taxon>
        <taxon>Alphaproteobacteria</taxon>
        <taxon>Hyphomicrobiales</taxon>
        <taxon>Aurantimonadaceae</taxon>
        <taxon>Aurantimonas</taxon>
    </lineage>
</organism>
<gene>
    <name evidence="2" type="ORF">SI859A1_02120</name>
</gene>
<dbReference type="BioCyc" id="AURANTIMONAS:SI859A1_02120-MONOMER"/>
<dbReference type="SUPFAM" id="SSF51261">
    <property type="entry name" value="Duplicated hybrid motif"/>
    <property type="match status" value="1"/>
</dbReference>
<dbReference type="EMBL" id="AAPJ01000001">
    <property type="protein sequence ID" value="EAS51305.1"/>
    <property type="molecule type" value="Genomic_DNA"/>
</dbReference>
<reference evidence="2 3" key="1">
    <citation type="journal article" date="2008" name="Appl. Environ. Microbiol.">
        <title>Genomic insights into Mn(II) oxidation by the marine alphaproteobacterium Aurantimonas sp. strain SI85-9A1.</title>
        <authorList>
            <person name="Dick G.J."/>
            <person name="Podell S."/>
            <person name="Johnson H.A."/>
            <person name="Rivera-Espinoza Y."/>
            <person name="Bernier-Latmani R."/>
            <person name="McCarthy J.K."/>
            <person name="Torpey J.W."/>
            <person name="Clement B.G."/>
            <person name="Gaasterland T."/>
            <person name="Tebo B.M."/>
        </authorList>
    </citation>
    <scope>NUCLEOTIDE SEQUENCE [LARGE SCALE GENOMIC DNA]</scope>
    <source>
        <strain evidence="2 3">SI85-9A1</strain>
    </source>
</reference>
<sequence>MTETAKYDCPMRSKLSVRCAAAAIIVVLASISLLASAAKADHSLSKLALPVDCNLGKDCFVQQMPDVGPGPLANDPLCGDATYDGHDGWDFRVRSVVDVARGVPVVSAADGRVLRVRDGVPDRIMVDGDDTAQLEGIECGNGVVVEHGSGLTSQYCHLRMGSIVVRPGMPVTQSTQLGLIGSSGQAQFPHVHFAMQRDGAAIDPLTGRFLREEHGCGPTLSGLFAEPVRRMMERPALAILATGLSSMPPTLPSLVAGEVPVAKNGGEATLAWVWAINMRQGDQFRIQIVQPDGTTMLDQSTEPLPRRMANYLAYSGRRRTIVPGTYRIVIDLLRDGVSDVTTQMAVHVKK</sequence>
<dbReference type="PANTHER" id="PTHR21666:SF270">
    <property type="entry name" value="MUREIN HYDROLASE ACTIVATOR ENVC"/>
    <property type="match status" value="1"/>
</dbReference>
<comment type="caution">
    <text evidence="2">The sequence shown here is derived from an EMBL/GenBank/DDBJ whole genome shotgun (WGS) entry which is preliminary data.</text>
</comment>
<dbReference type="Pfam" id="PF01551">
    <property type="entry name" value="Peptidase_M23"/>
    <property type="match status" value="1"/>
</dbReference>
<accession>Q1YMS6</accession>
<name>Q1YMS6_AURMS</name>
<keyword evidence="3" id="KW-1185">Reference proteome</keyword>
<dbReference type="Gene3D" id="2.70.70.10">
    <property type="entry name" value="Glucose Permease (Domain IIA)"/>
    <property type="match status" value="1"/>
</dbReference>
<evidence type="ECO:0000313" key="3">
    <source>
        <dbReference type="Proteomes" id="UP000000321"/>
    </source>
</evidence>
<dbReference type="InterPro" id="IPR050570">
    <property type="entry name" value="Cell_wall_metabolism_enzyme"/>
</dbReference>
<feature type="domain" description="M23ase beta-sheet core" evidence="1">
    <location>
        <begin position="98"/>
        <end position="204"/>
    </location>
</feature>
<dbReference type="Proteomes" id="UP000000321">
    <property type="component" value="Unassembled WGS sequence"/>
</dbReference>
<dbReference type="PANTHER" id="PTHR21666">
    <property type="entry name" value="PEPTIDASE-RELATED"/>
    <property type="match status" value="1"/>
</dbReference>
<dbReference type="GO" id="GO:0004222">
    <property type="term" value="F:metalloendopeptidase activity"/>
    <property type="evidence" value="ECO:0007669"/>
    <property type="project" value="TreeGrafter"/>
</dbReference>
<dbReference type="InterPro" id="IPR016047">
    <property type="entry name" value="M23ase_b-sheet_dom"/>
</dbReference>
<proteinExistence type="predicted"/>
<protein>
    <recommendedName>
        <fullName evidence="1">M23ase beta-sheet core domain-containing protein</fullName>
    </recommendedName>
</protein>
<dbReference type="InterPro" id="IPR011055">
    <property type="entry name" value="Dup_hybrid_motif"/>
</dbReference>
<evidence type="ECO:0000313" key="2">
    <source>
        <dbReference type="EMBL" id="EAS51305.1"/>
    </source>
</evidence>
<evidence type="ECO:0000259" key="1">
    <source>
        <dbReference type="Pfam" id="PF01551"/>
    </source>
</evidence>
<dbReference type="HOGENOM" id="CLU_073817_0_0_5"/>
<dbReference type="CDD" id="cd12797">
    <property type="entry name" value="M23_peptidase"/>
    <property type="match status" value="1"/>
</dbReference>